<dbReference type="Pfam" id="PF20459">
    <property type="entry name" value="DUF6712"/>
    <property type="match status" value="1"/>
</dbReference>
<name>A0A6J5N0Y6_9CAUD</name>
<protein>
    <submittedName>
        <fullName evidence="1">Uncharacterized protein</fullName>
    </submittedName>
</protein>
<dbReference type="InterPro" id="IPR046558">
    <property type="entry name" value="DUF6712"/>
</dbReference>
<gene>
    <name evidence="1" type="ORF">UFOVP618_26</name>
</gene>
<evidence type="ECO:0000313" key="1">
    <source>
        <dbReference type="EMBL" id="CAB4152754.1"/>
    </source>
</evidence>
<organism evidence="1">
    <name type="scientific">uncultured Caudovirales phage</name>
    <dbReference type="NCBI Taxonomy" id="2100421"/>
    <lineage>
        <taxon>Viruses</taxon>
        <taxon>Duplodnaviria</taxon>
        <taxon>Heunggongvirae</taxon>
        <taxon>Uroviricota</taxon>
        <taxon>Caudoviricetes</taxon>
        <taxon>Peduoviridae</taxon>
        <taxon>Maltschvirus</taxon>
        <taxon>Maltschvirus maltsch</taxon>
    </lineage>
</organism>
<reference evidence="1" key="1">
    <citation type="submission" date="2020-04" db="EMBL/GenBank/DDBJ databases">
        <authorList>
            <person name="Chiriac C."/>
            <person name="Salcher M."/>
            <person name="Ghai R."/>
            <person name="Kavagutti S V."/>
        </authorList>
    </citation>
    <scope>NUCLEOTIDE SEQUENCE</scope>
</reference>
<sequence length="166" mass="19018">MAEALLIGKADLQSYTALNGNVDTDKIIQFIKISQDIWILQYVGTDLMTKIKADIVAGTLTGNYATLVNTYLKPMLIHFTMVEYLPFAAYSISNKGLYKHSSENAEIVSKEEVDYLVEKEKRIAENYAQRFLDYMCDNEALFPEYQTNTNGDVLPQKKNYLSNWYI</sequence>
<dbReference type="EMBL" id="LR796587">
    <property type="protein sequence ID" value="CAB4152754.1"/>
    <property type="molecule type" value="Genomic_DNA"/>
</dbReference>
<proteinExistence type="predicted"/>
<accession>A0A6J5N0Y6</accession>